<evidence type="ECO:0000313" key="1">
    <source>
        <dbReference type="EMBL" id="CAL1539616.1"/>
    </source>
</evidence>
<dbReference type="SUPFAM" id="SSF50978">
    <property type="entry name" value="WD40 repeat-like"/>
    <property type="match status" value="1"/>
</dbReference>
<sequence length="472" mass="52439">MSSGGHCAIPDMEIDKLADSGRCPILTKSTGSNLPSENIGTDSGEIPSGTSALELQANVTNTTEAEIDLETSINNDYSSPLTLDQLDDDSLICIAAFVDARTVKYALSQVCRRFLLIFSSESYWKFRVTNRWPNKKYPAVTTPPNFKWDDACVELDDMQRVWSDPETFTNHFMYSCDVFGAIDSVHLMKDGEMVLSGDRNRSLNFIDLTKYPGSGASEEQMREMLIHSDKSHEGWIWCITSVGNKVITGSWDTHIRMFDANAGCKLTNSFKCKSPVLSLYAEDNEVVASCYDKKVYFIDQRTSSVKSRVFHTRAVLCVTGNENFILSGSEDKSISIFDRRAGKIFMMFKLASYPLCLSYSCNQLWFGDNSGNLNLHDGTEGVFQYVGSFDVGHTKKVTAVINTPGAIFTCSGDKTVKVLEPTRDPGVITSLNVHEREIAKIDYKNGVLVSGGGDDCVGVWMPKRWGKEAYCL</sequence>
<dbReference type="InterPro" id="IPR036047">
    <property type="entry name" value="F-box-like_dom_sf"/>
</dbReference>
<dbReference type="InterPro" id="IPR036322">
    <property type="entry name" value="WD40_repeat_dom_sf"/>
</dbReference>
<accession>A0AAV2HZA5</accession>
<dbReference type="Proteomes" id="UP001497497">
    <property type="component" value="Unassembled WGS sequence"/>
</dbReference>
<comment type="caution">
    <text evidence="1">The sequence shown here is derived from an EMBL/GenBank/DDBJ whole genome shotgun (WGS) entry which is preliminary data.</text>
</comment>
<keyword evidence="2" id="KW-1185">Reference proteome</keyword>
<proteinExistence type="predicted"/>
<name>A0AAV2HZA5_LYMST</name>
<dbReference type="PANTHER" id="PTHR19855:SF34">
    <property type="entry name" value="F-BOX_WD REPEAT-CONTAINING PROTEIN 9"/>
    <property type="match status" value="1"/>
</dbReference>
<organism evidence="1 2">
    <name type="scientific">Lymnaea stagnalis</name>
    <name type="common">Great pond snail</name>
    <name type="synonym">Helix stagnalis</name>
    <dbReference type="NCBI Taxonomy" id="6523"/>
    <lineage>
        <taxon>Eukaryota</taxon>
        <taxon>Metazoa</taxon>
        <taxon>Spiralia</taxon>
        <taxon>Lophotrochozoa</taxon>
        <taxon>Mollusca</taxon>
        <taxon>Gastropoda</taxon>
        <taxon>Heterobranchia</taxon>
        <taxon>Euthyneura</taxon>
        <taxon>Panpulmonata</taxon>
        <taxon>Hygrophila</taxon>
        <taxon>Lymnaeoidea</taxon>
        <taxon>Lymnaeidae</taxon>
        <taxon>Lymnaea</taxon>
    </lineage>
</organism>
<dbReference type="SUPFAM" id="SSF81383">
    <property type="entry name" value="F-box domain"/>
    <property type="match status" value="1"/>
</dbReference>
<dbReference type="InterPro" id="IPR001680">
    <property type="entry name" value="WD40_rpt"/>
</dbReference>
<dbReference type="Pfam" id="PF00400">
    <property type="entry name" value="WD40"/>
    <property type="match status" value="3"/>
</dbReference>
<reference evidence="1 2" key="1">
    <citation type="submission" date="2024-04" db="EMBL/GenBank/DDBJ databases">
        <authorList>
            <consortium name="Genoscope - CEA"/>
            <person name="William W."/>
        </authorList>
    </citation>
    <scope>NUCLEOTIDE SEQUENCE [LARGE SCALE GENOMIC DNA]</scope>
</reference>
<dbReference type="SMART" id="SM00320">
    <property type="entry name" value="WD40"/>
    <property type="match status" value="6"/>
</dbReference>
<evidence type="ECO:0008006" key="3">
    <source>
        <dbReference type="Google" id="ProtNLM"/>
    </source>
</evidence>
<protein>
    <recommendedName>
        <fullName evidence="3">F-box/WD repeat-containing protein 9</fullName>
    </recommendedName>
</protein>
<evidence type="ECO:0000313" key="2">
    <source>
        <dbReference type="Proteomes" id="UP001497497"/>
    </source>
</evidence>
<dbReference type="Gene3D" id="2.130.10.10">
    <property type="entry name" value="YVTN repeat-like/Quinoprotein amine dehydrogenase"/>
    <property type="match status" value="2"/>
</dbReference>
<gene>
    <name evidence="1" type="ORF">GSLYS_00013349001</name>
</gene>
<dbReference type="AlphaFoldDB" id="A0AAV2HZA5"/>
<dbReference type="InterPro" id="IPR015943">
    <property type="entry name" value="WD40/YVTN_repeat-like_dom_sf"/>
</dbReference>
<dbReference type="PANTHER" id="PTHR19855">
    <property type="entry name" value="WD40 REPEAT PROTEIN 12, 37"/>
    <property type="match status" value="1"/>
</dbReference>
<dbReference type="EMBL" id="CAXITT010000345">
    <property type="protein sequence ID" value="CAL1539616.1"/>
    <property type="molecule type" value="Genomic_DNA"/>
</dbReference>